<evidence type="ECO:0000313" key="2">
    <source>
        <dbReference type="Proteomes" id="UP000277204"/>
    </source>
</evidence>
<sequence length="50" mass="5696">MRTSTSDGKHGMQWLAQNQLNDLDFADHLALLSHTREQIQIKTASVQMQT</sequence>
<keyword evidence="2" id="KW-1185">Reference proteome</keyword>
<accession>A0A183MB61</accession>
<dbReference type="AlphaFoldDB" id="A0A183MB61"/>
<gene>
    <name evidence="1" type="ORF">SMRZ_LOCUS13286</name>
</gene>
<name>A0A183MB61_9TREM</name>
<dbReference type="Proteomes" id="UP000277204">
    <property type="component" value="Unassembled WGS sequence"/>
</dbReference>
<organism evidence="1 2">
    <name type="scientific">Schistosoma margrebowiei</name>
    <dbReference type="NCBI Taxonomy" id="48269"/>
    <lineage>
        <taxon>Eukaryota</taxon>
        <taxon>Metazoa</taxon>
        <taxon>Spiralia</taxon>
        <taxon>Lophotrochozoa</taxon>
        <taxon>Platyhelminthes</taxon>
        <taxon>Trematoda</taxon>
        <taxon>Digenea</taxon>
        <taxon>Strigeidida</taxon>
        <taxon>Schistosomatoidea</taxon>
        <taxon>Schistosomatidae</taxon>
        <taxon>Schistosoma</taxon>
    </lineage>
</organism>
<evidence type="ECO:0000313" key="1">
    <source>
        <dbReference type="EMBL" id="VDP04864.1"/>
    </source>
</evidence>
<protein>
    <submittedName>
        <fullName evidence="1">Uncharacterized protein</fullName>
    </submittedName>
</protein>
<proteinExistence type="predicted"/>
<dbReference type="EMBL" id="UZAI01009557">
    <property type="protein sequence ID" value="VDP04864.1"/>
    <property type="molecule type" value="Genomic_DNA"/>
</dbReference>
<reference evidence="1 2" key="1">
    <citation type="submission" date="2018-11" db="EMBL/GenBank/DDBJ databases">
        <authorList>
            <consortium name="Pathogen Informatics"/>
        </authorList>
    </citation>
    <scope>NUCLEOTIDE SEQUENCE [LARGE SCALE GENOMIC DNA]</scope>
    <source>
        <strain evidence="1 2">Zambia</strain>
    </source>
</reference>